<reference evidence="1 2" key="1">
    <citation type="submission" date="2012-04" db="EMBL/GenBank/DDBJ databases">
        <authorList>
            <person name="Harkins D.M."/>
            <person name="Madupu R."/>
            <person name="Durkin A.S."/>
            <person name="Torralba M."/>
            <person name="Methe B."/>
            <person name="Sutton G.G."/>
            <person name="Nelson K.E."/>
        </authorList>
    </citation>
    <scope>NUCLEOTIDE SEQUENCE [LARGE SCALE GENOMIC DNA]</scope>
    <source>
        <strain evidence="1 2">VK64</strain>
    </source>
</reference>
<gene>
    <name evidence="1" type="ORF">HMPREF1051_2750</name>
</gene>
<accession>I2NVR1</accession>
<dbReference type="AlphaFoldDB" id="I2NVR1"/>
<evidence type="ECO:0000313" key="1">
    <source>
        <dbReference type="EMBL" id="EIG29922.1"/>
    </source>
</evidence>
<dbReference type="Proteomes" id="UP000004473">
    <property type="component" value="Unassembled WGS sequence"/>
</dbReference>
<organism evidence="1 2">
    <name type="scientific">Neisseria sicca VK64</name>
    <dbReference type="NCBI Taxonomy" id="1095748"/>
    <lineage>
        <taxon>Bacteria</taxon>
        <taxon>Pseudomonadati</taxon>
        <taxon>Pseudomonadota</taxon>
        <taxon>Betaproteobacteria</taxon>
        <taxon>Neisseriales</taxon>
        <taxon>Neisseriaceae</taxon>
        <taxon>Neisseria</taxon>
    </lineage>
</organism>
<comment type="caution">
    <text evidence="1">The sequence shown here is derived from an EMBL/GenBank/DDBJ whole genome shotgun (WGS) entry which is preliminary data.</text>
</comment>
<dbReference type="PATRIC" id="fig|1095748.3.peg.511"/>
<name>I2NVR1_NEISI</name>
<protein>
    <submittedName>
        <fullName evidence="1">Uncharacterized protein</fullName>
    </submittedName>
</protein>
<proteinExistence type="predicted"/>
<dbReference type="EMBL" id="AJMT01000038">
    <property type="protein sequence ID" value="EIG29922.1"/>
    <property type="molecule type" value="Genomic_DNA"/>
</dbReference>
<evidence type="ECO:0000313" key="2">
    <source>
        <dbReference type="Proteomes" id="UP000004473"/>
    </source>
</evidence>
<sequence>MQLKQMKATWVIIENYKKQLQSSRENCCVRFLKRDGKLYSFTEYNK</sequence>